<evidence type="ECO:0000313" key="1">
    <source>
        <dbReference type="EMBL" id="RDI40205.1"/>
    </source>
</evidence>
<protein>
    <submittedName>
        <fullName evidence="1">Uncharacterized protein</fullName>
    </submittedName>
</protein>
<dbReference type="RefSeq" id="WP_114835103.1">
    <property type="nucleotide sequence ID" value="NZ_LR699114.1"/>
</dbReference>
<gene>
    <name evidence="1" type="ORF">C8D86_12341</name>
</gene>
<sequence length="512" mass="57190">MQNRLQTVSGQEMYSPETVFNQMYALAKNLDENALRVFLALQNCSINMPWNLHTPGSLLAFEGHHEAAILLADRFGANIHTIVYGAALGRHVAQVAYWLKQGASRGHAICGFIQAGLQKEADDLLEAAIADEKYDVLLQAVKGHSFAGSLENIQRIYKRAKKLDWDNKELLPDYAVWAAAVQGRADLVNDLINPILCKTSLKARNYVVSAYAQSGFHDLINPIIADFEGKITPFYLPDMALGYAISGNKKKVEEVQLAIKATRYYASFFMEVLRGYAAGCHTVWLEDLLKQHDHHKDHICYTLAENNHFAQMENMLSRGASIAKAARGLLKGNAFINPAISLRTLSFIQNNDYRIAIAKEVDKAAKKAARNSGKKIAFNILPLLTQAKVIHHLMTYEHLTYTESLHRAELSSNQSKAIAQLSMRIWLLQGIQLVKCGKLSHDLFFMITNLMTPLTPQETGELIIKANLYVKAFTKHNQLTLFSQKIASSPILEMSIHPGKEKADGKQYGIGR</sequence>
<dbReference type="AlphaFoldDB" id="A0A370G8T8"/>
<evidence type="ECO:0000313" key="2">
    <source>
        <dbReference type="Proteomes" id="UP000254720"/>
    </source>
</evidence>
<keyword evidence="2" id="KW-1185">Reference proteome</keyword>
<dbReference type="EMBL" id="QQAX01000023">
    <property type="protein sequence ID" value="RDI40205.1"/>
    <property type="molecule type" value="Genomic_DNA"/>
</dbReference>
<proteinExistence type="predicted"/>
<accession>A0A370G8T8</accession>
<comment type="caution">
    <text evidence="1">The sequence shown here is derived from an EMBL/GenBank/DDBJ whole genome shotgun (WGS) entry which is preliminary data.</text>
</comment>
<reference evidence="1 2" key="1">
    <citation type="submission" date="2018-07" db="EMBL/GenBank/DDBJ databases">
        <title>Genomic Encyclopedia of Type Strains, Phase IV (KMG-IV): sequencing the most valuable type-strain genomes for metagenomic binning, comparative biology and taxonomic classification.</title>
        <authorList>
            <person name="Goeker M."/>
        </authorList>
    </citation>
    <scope>NUCLEOTIDE SEQUENCE [LARGE SCALE GENOMIC DNA]</scope>
    <source>
        <strain evidence="1 2">DSM 16500</strain>
    </source>
</reference>
<organism evidence="1 2">
    <name type="scientific">Aquicella lusitana</name>
    <dbReference type="NCBI Taxonomy" id="254246"/>
    <lineage>
        <taxon>Bacteria</taxon>
        <taxon>Pseudomonadati</taxon>
        <taxon>Pseudomonadota</taxon>
        <taxon>Gammaproteobacteria</taxon>
        <taxon>Legionellales</taxon>
        <taxon>Coxiellaceae</taxon>
        <taxon>Aquicella</taxon>
    </lineage>
</organism>
<name>A0A370G8T8_9COXI</name>
<dbReference type="Proteomes" id="UP000254720">
    <property type="component" value="Unassembled WGS sequence"/>
</dbReference>